<dbReference type="PANTHER" id="PTHR40062">
    <property type="entry name" value="GTP-SENSING TRANSCRIPTIONAL PLEIOTROPIC REPRESSOR CODY"/>
    <property type="match status" value="1"/>
</dbReference>
<evidence type="ECO:0000256" key="1">
    <source>
        <dbReference type="ARBA" id="ARBA00004496"/>
    </source>
</evidence>
<dbReference type="FunFam" id="1.10.10.10:FF:000034">
    <property type="entry name" value="GTP-sensing transcriptional pleiotropic repressor CodY"/>
    <property type="match status" value="1"/>
</dbReference>
<reference evidence="12" key="5">
    <citation type="submission" date="2023-04" db="EMBL/GenBank/DDBJ databases">
        <title>Genomic analysis of Lactococcus garvieae isolates.</title>
        <authorList>
            <person name="Zhanghang C."/>
        </authorList>
    </citation>
    <scope>NUCLEOTIDE SEQUENCE</scope>
    <source>
        <strain evidence="12">ZB-1</strain>
    </source>
</reference>
<dbReference type="InterPro" id="IPR014154">
    <property type="entry name" value="CodY"/>
</dbReference>
<accession>A0A098CV99</accession>
<evidence type="ECO:0000313" key="16">
    <source>
        <dbReference type="Proteomes" id="UP000181969"/>
    </source>
</evidence>
<dbReference type="HAMAP" id="MF_00621">
    <property type="entry name" value="HTH_type_CodY"/>
    <property type="match status" value="1"/>
</dbReference>
<dbReference type="NCBIfam" id="TIGR02787">
    <property type="entry name" value="codY_Gpos"/>
    <property type="match status" value="1"/>
</dbReference>
<dbReference type="Proteomes" id="UP001157396">
    <property type="component" value="Unassembled WGS sequence"/>
</dbReference>
<evidence type="ECO:0000313" key="11">
    <source>
        <dbReference type="EMBL" id="GFO51260.1"/>
    </source>
</evidence>
<dbReference type="EMBL" id="FOTJ01000003">
    <property type="protein sequence ID" value="SFL27456.1"/>
    <property type="molecule type" value="Genomic_DNA"/>
</dbReference>
<evidence type="ECO:0000256" key="7">
    <source>
        <dbReference type="ARBA" id="ARBA00034538"/>
    </source>
</evidence>
<dbReference type="Pfam" id="PF06018">
    <property type="entry name" value="CodY"/>
    <property type="match status" value="1"/>
</dbReference>
<dbReference type="InterPro" id="IPR029016">
    <property type="entry name" value="GAF-like_dom_sf"/>
</dbReference>
<dbReference type="FunFam" id="3.30.450.40:FF:000003">
    <property type="entry name" value="GTP-sensing transcriptional pleiotropic repressor CodY"/>
    <property type="match status" value="1"/>
</dbReference>
<evidence type="ECO:0000256" key="2">
    <source>
        <dbReference type="ARBA" id="ARBA00022490"/>
    </source>
</evidence>
<dbReference type="EMBL" id="JARYTV010000003">
    <property type="protein sequence ID" value="MDH7959756.1"/>
    <property type="molecule type" value="Genomic_DNA"/>
</dbReference>
<dbReference type="GO" id="GO:0003677">
    <property type="term" value="F:DNA binding"/>
    <property type="evidence" value="ECO:0007669"/>
    <property type="project" value="UniProtKB-UniRule"/>
</dbReference>
<comment type="function">
    <text evidence="8">DNA-binding global transcriptional regulator which is involved in the adaptive response to starvation and acts by directly or indirectly controlling the expression of numerous genes in response to nutrient availability. During rapid exponential growth, CodY is highly active and represses genes whose products allow adaptation to nutrient depletion.</text>
</comment>
<comment type="subcellular location">
    <subcellularLocation>
        <location evidence="1 8">Cytoplasm</location>
    </subcellularLocation>
</comment>
<dbReference type="Gene3D" id="1.10.10.10">
    <property type="entry name" value="Winged helix-like DNA-binding domain superfamily/Winged helix DNA-binding domain"/>
    <property type="match status" value="1"/>
</dbReference>
<keyword evidence="5 8" id="KW-0238">DNA-binding</keyword>
<protein>
    <recommendedName>
        <fullName evidence="7 8">Global transcriptional regulator CodY</fullName>
    </recommendedName>
</protein>
<dbReference type="GO" id="GO:0045892">
    <property type="term" value="P:negative regulation of DNA-templated transcription"/>
    <property type="evidence" value="ECO:0007669"/>
    <property type="project" value="UniProtKB-UniRule"/>
</dbReference>
<dbReference type="PIRSF" id="PIRSF011572">
    <property type="entry name" value="GTP_sensing_CodY"/>
    <property type="match status" value="1"/>
</dbReference>
<dbReference type="GO" id="GO:0003700">
    <property type="term" value="F:DNA-binding transcription factor activity"/>
    <property type="evidence" value="ECO:0007669"/>
    <property type="project" value="InterPro"/>
</dbReference>
<dbReference type="PANTHER" id="PTHR40062:SF1">
    <property type="entry name" value="GLOBAL TRANSCRIPTIONAL REGULATOR CODY"/>
    <property type="match status" value="1"/>
</dbReference>
<dbReference type="Gene3D" id="3.30.450.40">
    <property type="match status" value="1"/>
</dbReference>
<sequence>MATLLEKTRKITSVLQDGVTDLKQELPYDNMTERLANVIDCNACIIDTKGKLLGYSLPYEINNDRVNELFHVQKQLPEDYARAAIRIYDTLANITINEPLSVFPAELLGEYPNGLTTCAPIYGSGMRLGTFILWRTDGKFSDDDLVLAELATTVIGVQLSNLKLEQMEENIRKDTMANMAVNTLSYSEMKAVKAILEELDGEEGHVIASVIADKIGITRSVIVNALRKLESAGVIESRSLGMKGTYLKVLNQGLFTKLEGRNF</sequence>
<dbReference type="GO" id="GO:0005525">
    <property type="term" value="F:GTP binding"/>
    <property type="evidence" value="ECO:0007669"/>
    <property type="project" value="InterPro"/>
</dbReference>
<dbReference type="eggNOG" id="COG4465">
    <property type="taxonomic scope" value="Bacteria"/>
</dbReference>
<evidence type="ECO:0000256" key="3">
    <source>
        <dbReference type="ARBA" id="ARBA00022491"/>
    </source>
</evidence>
<feature type="domain" description="Global transcriptional regulator CodY N-terminal" evidence="9">
    <location>
        <begin position="3"/>
        <end position="183"/>
    </location>
</feature>
<evidence type="ECO:0000259" key="10">
    <source>
        <dbReference type="Pfam" id="PF08222"/>
    </source>
</evidence>
<dbReference type="EMBL" id="CP118627">
    <property type="protein sequence ID" value="WEA13777.1"/>
    <property type="molecule type" value="Genomic_DNA"/>
</dbReference>
<evidence type="ECO:0000313" key="15">
    <source>
        <dbReference type="EMBL" id="WEA13777.1"/>
    </source>
</evidence>
<evidence type="ECO:0000256" key="5">
    <source>
        <dbReference type="ARBA" id="ARBA00023125"/>
    </source>
</evidence>
<reference evidence="15" key="4">
    <citation type="submission" date="2023-02" db="EMBL/GenBank/DDBJ databases">
        <title>Comparative genomics and fermentation flavor characterization of five lactic acid bacteria reveal flavor biosynthesis metabolic pathways in fermented muskmelon puree.</title>
        <authorList>
            <person name="Yuan L."/>
            <person name="Li M."/>
            <person name="Xu X."/>
            <person name="Lao F."/>
            <person name="Wu J."/>
        </authorList>
    </citation>
    <scope>NUCLEOTIDE SEQUENCE</scope>
    <source>
        <strain evidence="15">Pa-2</strain>
    </source>
</reference>
<dbReference type="Proteomes" id="UP001164042">
    <property type="component" value="Chromosome"/>
</dbReference>
<evidence type="ECO:0000256" key="6">
    <source>
        <dbReference type="ARBA" id="ARBA00023163"/>
    </source>
</evidence>
<reference evidence="11 17" key="2">
    <citation type="submission" date="2020-06" db="EMBL/GenBank/DDBJ databases">
        <title>Draft genome sequence of Lactic acid bacteria from Okinawan-style tofu.</title>
        <authorList>
            <person name="Takara I."/>
            <person name="Ikematsu S."/>
        </authorList>
    </citation>
    <scope>NUCLEOTIDE SEQUENCE [LARGE SCALE GENOMIC DNA]</scope>
    <source>
        <strain evidence="11">Lg38</strain>
        <strain evidence="17">lg38</strain>
    </source>
</reference>
<organism evidence="11 17">
    <name type="scientific">Lactococcus garvieae</name>
    <dbReference type="NCBI Taxonomy" id="1363"/>
    <lineage>
        <taxon>Bacteria</taxon>
        <taxon>Bacillati</taxon>
        <taxon>Bacillota</taxon>
        <taxon>Bacilli</taxon>
        <taxon>Lactobacillales</taxon>
        <taxon>Streptococcaceae</taxon>
        <taxon>Lactococcus</taxon>
    </lineage>
</organism>
<dbReference type="Proteomes" id="UP001217324">
    <property type="component" value="Chromosome"/>
</dbReference>
<dbReference type="Proteomes" id="UP000181969">
    <property type="component" value="Unassembled WGS sequence"/>
</dbReference>
<evidence type="ECO:0000259" key="9">
    <source>
        <dbReference type="Pfam" id="PF06018"/>
    </source>
</evidence>
<keyword evidence="6 8" id="KW-0804">Transcription</keyword>
<name>A0A098CV99_9LACT</name>
<dbReference type="InterPro" id="IPR036390">
    <property type="entry name" value="WH_DNA-bd_sf"/>
</dbReference>
<dbReference type="Pfam" id="PF08222">
    <property type="entry name" value="HTH_CodY"/>
    <property type="match status" value="1"/>
</dbReference>
<dbReference type="OMA" id="FPEEYNE"/>
<dbReference type="RefSeq" id="WP_003133634.1">
    <property type="nucleotide sequence ID" value="NZ_AP026069.1"/>
</dbReference>
<dbReference type="NCBIfam" id="NF003170">
    <property type="entry name" value="PRK04158.1"/>
    <property type="match status" value="1"/>
</dbReference>
<keyword evidence="2 8" id="KW-0963">Cytoplasm</keyword>
<comment type="similarity">
    <text evidence="8">Belongs to the CodY family.</text>
</comment>
<dbReference type="SUPFAM" id="SSF55781">
    <property type="entry name" value="GAF domain-like"/>
    <property type="match status" value="1"/>
</dbReference>
<gene>
    <name evidence="8 11" type="primary">codY</name>
    <name evidence="11" type="ORF">ikelab_05350</name>
    <name evidence="14" type="ORF">OF801_00570</name>
    <name evidence="15" type="ORF">PWF74_09885</name>
    <name evidence="12" type="ORF">QHR29_04680</name>
    <name evidence="13" type="ORF">SAMN05216438_103196</name>
</gene>
<dbReference type="InterPro" id="IPR013198">
    <property type="entry name" value="GTP_trans_reg_CodY_C"/>
</dbReference>
<evidence type="ECO:0000313" key="13">
    <source>
        <dbReference type="EMBL" id="SFL27456.1"/>
    </source>
</evidence>
<dbReference type="InterPro" id="IPR010312">
    <property type="entry name" value="Transc_reg_CodY_N"/>
</dbReference>
<dbReference type="EMBL" id="CP109635">
    <property type="protein sequence ID" value="UYT10465.1"/>
    <property type="molecule type" value="Genomic_DNA"/>
</dbReference>
<evidence type="ECO:0000256" key="4">
    <source>
        <dbReference type="ARBA" id="ARBA00023015"/>
    </source>
</evidence>
<proteinExistence type="inferred from homology"/>
<feature type="domain" description="Global transcriptional regulator CodY C-terminal" evidence="10">
    <location>
        <begin position="202"/>
        <end position="259"/>
    </location>
</feature>
<dbReference type="GeneID" id="75142860"/>
<feature type="region of interest" description="GAF domain" evidence="8">
    <location>
        <begin position="1"/>
        <end position="160"/>
    </location>
</feature>
<evidence type="ECO:0000313" key="14">
    <source>
        <dbReference type="EMBL" id="UYT10465.1"/>
    </source>
</evidence>
<keyword evidence="4 8" id="KW-0805">Transcription regulation</keyword>
<dbReference type="EMBL" id="BLXU01000002">
    <property type="protein sequence ID" value="GFO51260.1"/>
    <property type="molecule type" value="Genomic_DNA"/>
</dbReference>
<dbReference type="SUPFAM" id="SSF46785">
    <property type="entry name" value="Winged helix' DNA-binding domain"/>
    <property type="match status" value="1"/>
</dbReference>
<reference evidence="13 16" key="1">
    <citation type="submission" date="2016-10" db="EMBL/GenBank/DDBJ databases">
        <authorList>
            <person name="de Groot N.N."/>
        </authorList>
    </citation>
    <scope>NUCLEOTIDE SEQUENCE [LARGE SCALE GENOMIC DNA]</scope>
    <source>
        <strain evidence="13 16">M79</strain>
    </source>
</reference>
<reference evidence="14" key="3">
    <citation type="submission" date="2022-10" db="EMBL/GenBank/DDBJ databases">
        <title>Genome assembly of Lactococcus garvieae isolates from cricket gut.</title>
        <authorList>
            <person name="Luecke A.R."/>
            <person name="Brown A.M.V."/>
            <person name="Wakeman C.A."/>
        </authorList>
    </citation>
    <scope>NUCLEOTIDE SEQUENCE</scope>
    <source>
        <strain evidence="14">Alexii-11_2</strain>
    </source>
</reference>
<dbReference type="AlphaFoldDB" id="A0A098CV99"/>
<evidence type="ECO:0000313" key="17">
    <source>
        <dbReference type="Proteomes" id="UP000504756"/>
    </source>
</evidence>
<evidence type="ECO:0000313" key="12">
    <source>
        <dbReference type="EMBL" id="MDH7959756.1"/>
    </source>
</evidence>
<evidence type="ECO:0000256" key="8">
    <source>
        <dbReference type="HAMAP-Rule" id="MF_00621"/>
    </source>
</evidence>
<dbReference type="GO" id="GO:0005737">
    <property type="term" value="C:cytoplasm"/>
    <property type="evidence" value="ECO:0007669"/>
    <property type="project" value="UniProtKB-SubCell"/>
</dbReference>
<dbReference type="PATRIC" id="fig|1363.32.peg.1379"/>
<dbReference type="OrthoDB" id="2056at2"/>
<dbReference type="GeneID" id="89494713"/>
<dbReference type="Proteomes" id="UP000504756">
    <property type="component" value="Unassembled WGS sequence"/>
</dbReference>
<feature type="DNA-binding region" description="H-T-H motif" evidence="8">
    <location>
        <begin position="208"/>
        <end position="227"/>
    </location>
</feature>
<keyword evidence="3 8" id="KW-0678">Repressor</keyword>
<dbReference type="InterPro" id="IPR036388">
    <property type="entry name" value="WH-like_DNA-bd_sf"/>
</dbReference>